<protein>
    <recommendedName>
        <fullName evidence="5">Centrosomal protein of 89 kDa</fullName>
    </recommendedName>
</protein>
<dbReference type="EMBL" id="BEZZ01000316">
    <property type="protein sequence ID" value="GCC30653.1"/>
    <property type="molecule type" value="Genomic_DNA"/>
</dbReference>
<feature type="coiled-coil region" evidence="1">
    <location>
        <begin position="291"/>
        <end position="393"/>
    </location>
</feature>
<dbReference type="OrthoDB" id="6622877at2759"/>
<keyword evidence="1" id="KW-0175">Coiled coil</keyword>
<dbReference type="PANTHER" id="PTHR36170">
    <property type="entry name" value="CENTROSOMAL PROTEIN OF 89 KDA"/>
    <property type="match status" value="1"/>
</dbReference>
<proteinExistence type="predicted"/>
<comment type="caution">
    <text evidence="3">The sequence shown here is derived from an EMBL/GenBank/DDBJ whole genome shotgun (WGS) entry which is preliminary data.</text>
</comment>
<feature type="region of interest" description="Disordered" evidence="2">
    <location>
        <begin position="27"/>
        <end position="49"/>
    </location>
</feature>
<dbReference type="GO" id="GO:0007005">
    <property type="term" value="P:mitochondrion organization"/>
    <property type="evidence" value="ECO:0007669"/>
    <property type="project" value="InterPro"/>
</dbReference>
<dbReference type="PANTHER" id="PTHR36170:SF1">
    <property type="entry name" value="CENTROSOMAL PROTEIN OF 89 KDA"/>
    <property type="match status" value="1"/>
</dbReference>
<organism evidence="3 4">
    <name type="scientific">Chiloscyllium punctatum</name>
    <name type="common">Brownbanded bambooshark</name>
    <name type="synonym">Hemiscyllium punctatum</name>
    <dbReference type="NCBI Taxonomy" id="137246"/>
    <lineage>
        <taxon>Eukaryota</taxon>
        <taxon>Metazoa</taxon>
        <taxon>Chordata</taxon>
        <taxon>Craniata</taxon>
        <taxon>Vertebrata</taxon>
        <taxon>Chondrichthyes</taxon>
        <taxon>Elasmobranchii</taxon>
        <taxon>Galeomorphii</taxon>
        <taxon>Galeoidea</taxon>
        <taxon>Orectolobiformes</taxon>
        <taxon>Hemiscylliidae</taxon>
        <taxon>Chiloscyllium</taxon>
    </lineage>
</organism>
<dbReference type="Proteomes" id="UP000287033">
    <property type="component" value="Unassembled WGS sequence"/>
</dbReference>
<reference evidence="3 4" key="1">
    <citation type="journal article" date="2018" name="Nat. Ecol. Evol.">
        <title>Shark genomes provide insights into elasmobranch evolution and the origin of vertebrates.</title>
        <authorList>
            <person name="Hara Y"/>
            <person name="Yamaguchi K"/>
            <person name="Onimaru K"/>
            <person name="Kadota M"/>
            <person name="Koyanagi M"/>
            <person name="Keeley SD"/>
            <person name="Tatsumi K"/>
            <person name="Tanaka K"/>
            <person name="Motone F"/>
            <person name="Kageyama Y"/>
            <person name="Nozu R"/>
            <person name="Adachi N"/>
            <person name="Nishimura O"/>
            <person name="Nakagawa R"/>
            <person name="Tanegashima C"/>
            <person name="Kiyatake I"/>
            <person name="Matsumoto R"/>
            <person name="Murakumo K"/>
            <person name="Nishida K"/>
            <person name="Terakita A"/>
            <person name="Kuratani S"/>
            <person name="Sato K"/>
            <person name="Hyodo S Kuraku.S."/>
        </authorList>
    </citation>
    <scope>NUCLEOTIDE SEQUENCE [LARGE SCALE GENOMIC DNA]</scope>
</reference>
<dbReference type="GO" id="GO:0097539">
    <property type="term" value="C:ciliary transition fiber"/>
    <property type="evidence" value="ECO:0007669"/>
    <property type="project" value="TreeGrafter"/>
</dbReference>
<evidence type="ECO:0008006" key="5">
    <source>
        <dbReference type="Google" id="ProtNLM"/>
    </source>
</evidence>
<evidence type="ECO:0000256" key="1">
    <source>
        <dbReference type="SAM" id="Coils"/>
    </source>
</evidence>
<feature type="compositionally biased region" description="Basic and acidic residues" evidence="2">
    <location>
        <begin position="910"/>
        <end position="920"/>
    </location>
</feature>
<feature type="coiled-coil region" evidence="1">
    <location>
        <begin position="434"/>
        <end position="475"/>
    </location>
</feature>
<keyword evidence="4" id="KW-1185">Reference proteome</keyword>
<name>A0A401SJY1_CHIPU</name>
<dbReference type="GO" id="GO:0007268">
    <property type="term" value="P:chemical synaptic transmission"/>
    <property type="evidence" value="ECO:0007669"/>
    <property type="project" value="InterPro"/>
</dbReference>
<dbReference type="OMA" id="DRRTHEN"/>
<accession>A0A401SJY1</accession>
<dbReference type="STRING" id="137246.A0A401SJY1"/>
<feature type="region of interest" description="Disordered" evidence="2">
    <location>
        <begin position="854"/>
        <end position="920"/>
    </location>
</feature>
<evidence type="ECO:0000313" key="3">
    <source>
        <dbReference type="EMBL" id="GCC30653.1"/>
    </source>
</evidence>
<sequence length="920" mass="105681">MPFGWRRKDQMAFKHIAQGLVPAATIAPRAAVPRTPPPRSPDPSPERPRSALAAVILTSCLTGRTVAIPQPHLTGLRQRSYSESDCTRSEQQSFLEPYATVADLGLRNVWQSTVRGRPQLPLPSDSDEEDNEEEGEDDDQDVEQLSDKENQPHYYVLEKEGEGHIKEAVYAIPHKANQNEIPASVSSDLTDISSYDVESTALIHEPKPGQVEGKQQRHKANLCLAVKSHSLQQLEHRIIEKQQTIPEFTPVPGLKNTMIVEDLRTPSTVTHKKKKIKAKLISEGSKQDLTVEANQELIEIRKEQLEELKERNQTLASENQVIAHQAHSLMQQLEGMKLKVEQLQKENHKRQEVDNSQAREDEKAELLLLQQHAQELVDENDALKMTIHRLNVELSCYQTKYRPVHSEISCNTGLPTSGPPSPWLVDMKMLSPLLLAYEDRLREKDAAMQAHEEEMKNFRARVEEVVRENEQLHQQRERNGAISSREWNQLQDQAKLVLEENQVLMEQLEIQQAKAKSSHNRHIQEVSKLTKQLMLLESEKQNQQKELHETQQELNKLSSKYDQLKATLDDRVRIDEHTSMVNNLKRKLQLEQEKQHAEVEELMGRIASLQAEKKSSLFEKTELIADNKTLEAELQVAQKSNRLAQKKIGLLKQQAEEAMEKEVAAHQYLANLIGLAEKTAHERDQLVHVTKSLTNEKHGVLNKIVAGNVRLGKLEEQVKMYKTKAAMKLGDINNRMKEQEEDFARRAAQYQREIRRLQQLLKDKQETLDGLLEQQRQVESELETVWESTTRENRRIKDLLHGTVQRSNLLDTVSFDRSDIEGNPRRYLSSQSDFKAISYCDVILSSARRIEDRRTHENDLRPNVNKPHRVAESGDCAITQQKKKKRREETVKSPMFESDSDQQQIVSSDESDKNEHSFYS</sequence>
<dbReference type="GO" id="GO:0060271">
    <property type="term" value="P:cilium assembly"/>
    <property type="evidence" value="ECO:0007669"/>
    <property type="project" value="InterPro"/>
</dbReference>
<gene>
    <name evidence="3" type="ORF">chiPu_0009106</name>
</gene>
<feature type="compositionally biased region" description="Pro residues" evidence="2">
    <location>
        <begin position="34"/>
        <end position="43"/>
    </location>
</feature>
<dbReference type="GO" id="GO:0045202">
    <property type="term" value="C:synapse"/>
    <property type="evidence" value="ECO:0007669"/>
    <property type="project" value="GOC"/>
</dbReference>
<evidence type="ECO:0000256" key="2">
    <source>
        <dbReference type="SAM" id="MobiDB-lite"/>
    </source>
</evidence>
<feature type="coiled-coil region" evidence="1">
    <location>
        <begin position="519"/>
        <end position="661"/>
    </location>
</feature>
<feature type="coiled-coil region" evidence="1">
    <location>
        <begin position="733"/>
        <end position="781"/>
    </location>
</feature>
<feature type="compositionally biased region" description="Acidic residues" evidence="2">
    <location>
        <begin position="125"/>
        <end position="144"/>
    </location>
</feature>
<dbReference type="GO" id="GO:0005814">
    <property type="term" value="C:centriole"/>
    <property type="evidence" value="ECO:0007669"/>
    <property type="project" value="InterPro"/>
</dbReference>
<feature type="region of interest" description="Disordered" evidence="2">
    <location>
        <begin position="115"/>
        <end position="150"/>
    </location>
</feature>
<dbReference type="InterPro" id="IPR033545">
    <property type="entry name" value="CEP89"/>
</dbReference>
<dbReference type="AlphaFoldDB" id="A0A401SJY1"/>
<evidence type="ECO:0000313" key="4">
    <source>
        <dbReference type="Proteomes" id="UP000287033"/>
    </source>
</evidence>